<dbReference type="NCBIfam" id="TIGR02532">
    <property type="entry name" value="IV_pilin_GFxxxE"/>
    <property type="match status" value="1"/>
</dbReference>
<dbReference type="PROSITE" id="PS00409">
    <property type="entry name" value="PROKAR_NTER_METHYL"/>
    <property type="match status" value="1"/>
</dbReference>
<proteinExistence type="predicted"/>
<name>B9XAJ4_PEDPL</name>
<keyword evidence="4" id="KW-1185">Reference proteome</keyword>
<evidence type="ECO:0000313" key="3">
    <source>
        <dbReference type="EMBL" id="EEF63029.1"/>
    </source>
</evidence>
<dbReference type="AlphaFoldDB" id="B9XAJ4"/>
<keyword evidence="2" id="KW-1133">Transmembrane helix</keyword>
<feature type="transmembrane region" description="Helical" evidence="2">
    <location>
        <begin position="37"/>
        <end position="61"/>
    </location>
</feature>
<sequence>MKPAPNHIFRRLVSNVRWIRNEACRRDRERVNPKSGFTLIELLVVIAIIAILAGLLLPALARAKARAKQTQCASNQHQIGLAWFMYADDNNESFPIMRGWAAAGGQRGTYSLDPSVAASFGTQQDYTNRPLNKYVPSAMAWSCPSDKGDANYGAKNCFLEYGNSYVPEHAVDAWRTRHVTGESTAGGTDAGKPMKTGDLARSPANKIIQGDWEWENNAYDVNNPSSWWHNFRGQRRQNMLFGDGHVVFFQFPNTIVYWEISPAYDPNYIWW</sequence>
<dbReference type="InterPro" id="IPR012902">
    <property type="entry name" value="N_methyl_site"/>
</dbReference>
<feature type="region of interest" description="Disordered" evidence="1">
    <location>
        <begin position="181"/>
        <end position="200"/>
    </location>
</feature>
<dbReference type="OrthoDB" id="200066at2"/>
<organism evidence="3 4">
    <name type="scientific">Pedosphaera parvula (strain Ellin514)</name>
    <dbReference type="NCBI Taxonomy" id="320771"/>
    <lineage>
        <taxon>Bacteria</taxon>
        <taxon>Pseudomonadati</taxon>
        <taxon>Verrucomicrobiota</taxon>
        <taxon>Pedosphaerae</taxon>
        <taxon>Pedosphaerales</taxon>
        <taxon>Pedosphaeraceae</taxon>
        <taxon>Pedosphaera</taxon>
    </lineage>
</organism>
<dbReference type="PANTHER" id="PTHR30093:SF2">
    <property type="entry name" value="TYPE II SECRETION SYSTEM PROTEIN H"/>
    <property type="match status" value="1"/>
</dbReference>
<keyword evidence="2" id="KW-0812">Transmembrane</keyword>
<evidence type="ECO:0008006" key="5">
    <source>
        <dbReference type="Google" id="ProtNLM"/>
    </source>
</evidence>
<dbReference type="SUPFAM" id="SSF54523">
    <property type="entry name" value="Pili subunits"/>
    <property type="match status" value="1"/>
</dbReference>
<dbReference type="Pfam" id="PF07963">
    <property type="entry name" value="N_methyl"/>
    <property type="match status" value="1"/>
</dbReference>
<reference evidence="3 4" key="1">
    <citation type="journal article" date="2011" name="J. Bacteriol.">
        <title>Genome sequence of 'Pedosphaera parvula' Ellin514, an aerobic Verrucomicrobial isolate from pasture soil.</title>
        <authorList>
            <person name="Kant R."/>
            <person name="van Passel M.W."/>
            <person name="Sangwan P."/>
            <person name="Palva A."/>
            <person name="Lucas S."/>
            <person name="Copeland A."/>
            <person name="Lapidus A."/>
            <person name="Glavina Del Rio T."/>
            <person name="Dalin E."/>
            <person name="Tice H."/>
            <person name="Bruce D."/>
            <person name="Goodwin L."/>
            <person name="Pitluck S."/>
            <person name="Chertkov O."/>
            <person name="Larimer F.W."/>
            <person name="Land M.L."/>
            <person name="Hauser L."/>
            <person name="Brettin T.S."/>
            <person name="Detter J.C."/>
            <person name="Han S."/>
            <person name="de Vos W.M."/>
            <person name="Janssen P.H."/>
            <person name="Smidt H."/>
        </authorList>
    </citation>
    <scope>NUCLEOTIDE SEQUENCE [LARGE SCALE GENOMIC DNA]</scope>
    <source>
        <strain evidence="3 4">Ellin514</strain>
    </source>
</reference>
<dbReference type="Gene3D" id="3.30.700.10">
    <property type="entry name" value="Glycoprotein, Type 4 Pilin"/>
    <property type="match status" value="1"/>
</dbReference>
<protein>
    <recommendedName>
        <fullName evidence="5">Type II secretory pathway pseudopilin PulG-like protein</fullName>
    </recommendedName>
</protein>
<dbReference type="PANTHER" id="PTHR30093">
    <property type="entry name" value="GENERAL SECRETION PATHWAY PROTEIN G"/>
    <property type="match status" value="1"/>
</dbReference>
<comment type="caution">
    <text evidence="3">The sequence shown here is derived from an EMBL/GenBank/DDBJ whole genome shotgun (WGS) entry which is preliminary data.</text>
</comment>
<dbReference type="EMBL" id="ABOX02000002">
    <property type="protein sequence ID" value="EEF63029.1"/>
    <property type="molecule type" value="Genomic_DNA"/>
</dbReference>
<dbReference type="STRING" id="320771.Cflav_PD5664"/>
<evidence type="ECO:0000256" key="1">
    <source>
        <dbReference type="SAM" id="MobiDB-lite"/>
    </source>
</evidence>
<evidence type="ECO:0000313" key="4">
    <source>
        <dbReference type="Proteomes" id="UP000003688"/>
    </source>
</evidence>
<accession>B9XAJ4</accession>
<keyword evidence="2" id="KW-0472">Membrane</keyword>
<dbReference type="InterPro" id="IPR045584">
    <property type="entry name" value="Pilin-like"/>
</dbReference>
<dbReference type="Proteomes" id="UP000003688">
    <property type="component" value="Unassembled WGS sequence"/>
</dbReference>
<gene>
    <name evidence="3" type="ORF">Cflav_PD5664</name>
</gene>
<evidence type="ECO:0000256" key="2">
    <source>
        <dbReference type="SAM" id="Phobius"/>
    </source>
</evidence>